<feature type="region of interest" description="Disordered" evidence="1">
    <location>
        <begin position="75"/>
        <end position="111"/>
    </location>
</feature>
<keyword evidence="4" id="KW-1185">Reference proteome</keyword>
<sequence length="339" mass="36439">MNARGVAIQGALAVAGLVAAFLVWQREPEGMPGEVTVLEVSPRSLQRVRYADASRAAELFRDPNDEETVWLRLETQPPPAGAPADGGVADGGGADAGGVPPPPPPRELRGNETAKGLWKRLAPLKATRALGELDAKKLEELGLTNSPRKLTLTVDGREQTFTVASPSGTSWGSPYLRREDGRVFLLGPALLPDLENASSRLVDRRKHTFEMGGFDAFTVFQGKNARAFVVNGKPPSPVTVAPQNAPDKQDEFVRNWFDRVWRLVPTDLLGKGEEPAGGAPEEVFRVEFRQGGKPVGFVIVARGLQGGFFLKTEHLPGWAKLPSGVDTLASEAVKVSQAD</sequence>
<evidence type="ECO:0008006" key="5">
    <source>
        <dbReference type="Google" id="ProtNLM"/>
    </source>
</evidence>
<protein>
    <recommendedName>
        <fullName evidence="5">DUF4340 domain-containing protein</fullName>
    </recommendedName>
</protein>
<organism evidence="3 4">
    <name type="scientific">Stigmatella erecta</name>
    <dbReference type="NCBI Taxonomy" id="83460"/>
    <lineage>
        <taxon>Bacteria</taxon>
        <taxon>Pseudomonadati</taxon>
        <taxon>Myxococcota</taxon>
        <taxon>Myxococcia</taxon>
        <taxon>Myxococcales</taxon>
        <taxon>Cystobacterineae</taxon>
        <taxon>Archangiaceae</taxon>
        <taxon>Stigmatella</taxon>
    </lineage>
</organism>
<dbReference type="RefSeq" id="WP_093522010.1">
    <property type="nucleotide sequence ID" value="NZ_FOIJ01000008.1"/>
</dbReference>
<evidence type="ECO:0000256" key="1">
    <source>
        <dbReference type="SAM" id="MobiDB-lite"/>
    </source>
</evidence>
<evidence type="ECO:0000313" key="3">
    <source>
        <dbReference type="EMBL" id="SEU16328.1"/>
    </source>
</evidence>
<keyword evidence="2" id="KW-0472">Membrane</keyword>
<gene>
    <name evidence="3" type="ORF">SAMN05443639_108301</name>
</gene>
<name>A0A1I0JZ07_9BACT</name>
<evidence type="ECO:0000313" key="4">
    <source>
        <dbReference type="Proteomes" id="UP000199181"/>
    </source>
</evidence>
<evidence type="ECO:0000256" key="2">
    <source>
        <dbReference type="SAM" id="Phobius"/>
    </source>
</evidence>
<dbReference type="Proteomes" id="UP000199181">
    <property type="component" value="Unassembled WGS sequence"/>
</dbReference>
<feature type="transmembrane region" description="Helical" evidence="2">
    <location>
        <begin position="6"/>
        <end position="24"/>
    </location>
</feature>
<reference evidence="4" key="1">
    <citation type="submission" date="2016-10" db="EMBL/GenBank/DDBJ databases">
        <authorList>
            <person name="Varghese N."/>
            <person name="Submissions S."/>
        </authorList>
    </citation>
    <scope>NUCLEOTIDE SEQUENCE [LARGE SCALE GENOMIC DNA]</scope>
    <source>
        <strain evidence="4">DSM 16858</strain>
    </source>
</reference>
<keyword evidence="2" id="KW-0812">Transmembrane</keyword>
<accession>A0A1I0JZ07</accession>
<proteinExistence type="predicted"/>
<keyword evidence="2" id="KW-1133">Transmembrane helix</keyword>
<dbReference type="EMBL" id="FOIJ01000008">
    <property type="protein sequence ID" value="SEU16328.1"/>
    <property type="molecule type" value="Genomic_DNA"/>
</dbReference>
<dbReference type="AlphaFoldDB" id="A0A1I0JZ07"/>